<dbReference type="InterPro" id="IPR052047">
    <property type="entry name" value="GH94_Enzymes"/>
</dbReference>
<proteinExistence type="predicted"/>
<dbReference type="GO" id="GO:0016757">
    <property type="term" value="F:glycosyltransferase activity"/>
    <property type="evidence" value="ECO:0007669"/>
    <property type="project" value="UniProtKB-KW"/>
</dbReference>
<dbReference type="Gene3D" id="2.70.98.40">
    <property type="entry name" value="Glycoside hydrolase, family 65, N-terminal domain"/>
    <property type="match status" value="2"/>
</dbReference>
<dbReference type="Pfam" id="PF10091">
    <property type="entry name" value="Glycoamylase"/>
    <property type="match status" value="1"/>
</dbReference>
<dbReference type="InterPro" id="IPR037820">
    <property type="entry name" value="GH94N_NdvB"/>
</dbReference>
<keyword evidence="4" id="KW-1133">Transmembrane helix</keyword>
<evidence type="ECO:0000259" key="6">
    <source>
        <dbReference type="Pfam" id="PF10091"/>
    </source>
</evidence>
<evidence type="ECO:0000313" key="8">
    <source>
        <dbReference type="EMBL" id="GAP13582.1"/>
    </source>
</evidence>
<dbReference type="STRING" id="360412.LARV_01337"/>
<dbReference type="SMART" id="SM01068">
    <property type="entry name" value="CBM_X"/>
    <property type="match status" value="2"/>
</dbReference>
<feature type="compositionally biased region" description="Basic and acidic residues" evidence="3">
    <location>
        <begin position="332"/>
        <end position="342"/>
    </location>
</feature>
<dbReference type="Pfam" id="PF06165">
    <property type="entry name" value="GH94_b-supersand"/>
    <property type="match status" value="2"/>
</dbReference>
<feature type="transmembrane region" description="Helical" evidence="4">
    <location>
        <begin position="901"/>
        <end position="926"/>
    </location>
</feature>
<evidence type="ECO:0000256" key="4">
    <source>
        <dbReference type="SAM" id="Phobius"/>
    </source>
</evidence>
<dbReference type="RefSeq" id="WP_075072914.1">
    <property type="nucleotide sequence ID" value="NZ_DF967972.1"/>
</dbReference>
<dbReference type="InterPro" id="IPR037824">
    <property type="entry name" value="GH94N_2_NdvB"/>
</dbReference>
<dbReference type="Gene3D" id="1.50.10.140">
    <property type="match status" value="2"/>
</dbReference>
<evidence type="ECO:0000259" key="7">
    <source>
        <dbReference type="Pfam" id="PF17167"/>
    </source>
</evidence>
<dbReference type="SUPFAM" id="SSF74650">
    <property type="entry name" value="Galactose mutarotase-like"/>
    <property type="match status" value="2"/>
</dbReference>
<sequence>MSEDRIGQALEQGADSSVNSLGSKTEQILEFVDALANNYQQVSREKPARVSKLFAPERDLPGNNLALYESWLTEAHRYFQEASQQKAPLTYASEWVLDNYYIIRQALQQIKEDLPYSFYNELPGLIDGPLQGFPRIYAIARAILAYQHLLLEPVDLQTILIQLQDHVSLTMGEIWALPIFLRYGLVEFLAQELVSTIHPASPPDLPAITQPLAEVEGLSSPGEAATDGISNIILSLRSISEQDWSDFFESVSRQERTLRRDPAGIYSQMDFKTRDLYRKEIEKLSVATGREENELAETLVTLARSGMVSDPAIFTQAQLPVSRTDSDPQLQTKKDNEPKDHFISPAPGMHIGEVLLGNGRSMLERQIGYQPNPKTTFKRWVDRHADALYLSIILLLSLLIIMSFLLAAHLPELLKAIPFPSASTLWSFMPGAGNVPAQWIIVIFLIFAFLIPTLSIATSLVNWLITLVIRPHILPKLNFKEEIPAPFKTLVVIPAMITNSKEIDSLVHQLEQHYLRNPEPGLVFALLTDFQDADHESLPEDENLVQAAAAAIETLNKKYAALSPEDDPGRTPDNGHPDSADIFYFLHRRRLWNPSERKWMGWERKRGKLHELNLLLRGGENLSFMTLTDATGETNADLAALQEVRYVITLDTDTILPRGAACRLAGTLAHPLNRAVFDEKTGQVISGYTVLQPRMEIHPKSTNRSWFTRFFAGDAGLDLYTLAVSDAYQDLFREGIYVGKGIYDVDAFMNSVDNHIPENTVLSHDLLEGLMGRAGLVTDITMIEDYPQNYIIQALRQRRWIRGDWQLLPWLFQPGRFGVTFSLIDRWKMFDNLRRALLAPALLLIFLLGTVFLPGLAGLWTAIILLSLGIPLFTGLARSTVQILGGEVLRIALRPLAWNTIRWLLAIAFLPYEAYFSIDAVLTTLYRVLISRRDLLQWTTAAQTARAFGLQARRNVSWQKMIVVAGLGLILTTVLQFIWSLTGSGMAPVLMYASPVLLLWVLSPLLAWWVNRPIVEYAIPLNDNQVNLLRQVSRRTWGFFERFVGPEDHWLPPDHYQESPIGAIAHRTSPTNIGLLLTSTLAAYDLGYLDQLGLATRLATTMETLGQLERYRGHFMNWYDTLTLQPLLPRYISTVDSGNLAASLIVTTQACKTMPNEPIFRWALWQGYLDTLANLTETLTWMSKAEFDPQVEEIDQRITAIHAEILAVRLQPDRWYPLYLKVSGPFWQDLSQRLMKLVMVGRSAFNLESLGKLQEVAAQTERHHLAVQRTITELVPWIPLFENLPLQFHEPQLLETMIALRTCLPNNIAFGQVHDRIEEAYRHIESLRNLLPKAEIIPKTVDKPVLWSGDAAREWLEKMVEVLKHADANAVSLVTKYAQIQARAEQYVNEMDFNFLYHTQRRVFHIGFNLVTGQLDQNYYDLLASEARISSIIAIAKGDVPQTHWLHLGRPVTKVENSYVLLSWSGTMFEYLMPPLFLRSYPGTLLADSAQGAVLHQIAYGKAKGVPWGISESGFYRFDANQNYQYRAFGVPGLGFKRGLGDDLVVAPYASLMAIGYDPHAVLHNLTSLIEQKMIGLYGVYESIDFTPDRLLLDETSAVVSEYMAHHQGMILMAIANFLHEDIMVQRLHSDPRIQSVELLLQEQIPHAVPSQDPYAEDVKGVQRLTAVPEEIIPWRVPVQTAIPQVNLLSNGSYNVLLSNMGGGYSSWREIDLTRWQPDGVMDPWGTWIYIQEIGADPIRQGKLWSAAHQPIPGNAADMQVTFFAHMAVFRRTENDLTSTMQVTVAPDDPVEIRRIHLHNNIGRPRDVRLTSYGEVILAPQAADARHPAFNKLFIESEFIPELNLQIFMRRPRSDQETNIYLGHMLVVEGSQAVARHEADRNPFIGRDQSLRSPAALTSPQYLTGATGATLDPIFALGQEIRLYPHASADLAYLTFAAESREGILALARRYHNWTLIGHAFYQANISAQAWLGKQDIATQALKNTLQILSALIYPSKAARASSETIAANRLGQSGLWRFGISGDYPILLVELDDPQQIDLVREALQVHRYLHTRRFKMDIVILNRQPTNYGAELNGMLYRMVSKMDGEVWLHQRGGIFILYNDQMGAEEHTLLQTAACVLLKGANGSLEDQMPGFALPVHHLPEFTATRPAEEEFADQPPQCFPLEEMGSLTNYNGYGGFSADGREYIIDWNAATPKRDQRLPGRTTPAPWVNVIGYPEFGFLVSEAGSQCTWASNSSENRLTPWSNDPVRDPTGEALYLRDEETGEVWTPTPLPAGSRQPYRVKHGAGYSIFEHNSHGLRQILTLFASPEDPVKIIHLKVENTLQYTRRITAAQYVEWVLGTTHAANMAYIIPEYDSAQECLLASNPYNPEFGSRVAFLIASQSLHGLTADRIEFFGRGGTPSFPAALHRLGLETRITAGEDPCAVLQIHIDLLPGATEEVYFVLGQGMDKEHALELARKYHDPNFVSAAYERTHVFWDQLLGTVQVNTPQAATDLILNRWLLYQTLSCRIWGRTGFYQSSGAFGFRDQLQDVLALLPVDASITRSQILIAARRQFEEGDVMHWWHPPSGRGVRTRFSDDLLWLPYVTALYIEASGDRSILAEQIPFLHAPILPAGEDEHYGEFPTTEQSFSLMEHCLRAIEKGATTGPHGMPLIGTGDWNDGLNRVGKNGQGESVWLAWFLCDVLERFAVICEQNNEVETARRFKARAKEYAAAVEQSAWDGDWYRRAYDDSGTPLGSILDQECQIDSIAQSWAVLSQAGDPQRSRRAIQSVLERLVRPQDRLALLFTPPFDKTSSDPGYIKGYPPGTRENGGQYTHAATWTAWAFASLGDGRQATALFDLLNPIFQSDSEEKALIYRVEPYVICADIYSQPPYMRRGGWTWYTGSAAWMYRLGLEAILGFHKIGNSLRIDPVIPPDWDGFEVIYKFGGSVYQIQVNNPDHISQHVRQILLDEQALINGSIALVDDKHAHRVVVTLGN</sequence>
<evidence type="ECO:0000313" key="9">
    <source>
        <dbReference type="Proteomes" id="UP000055060"/>
    </source>
</evidence>
<evidence type="ECO:0000259" key="5">
    <source>
        <dbReference type="Pfam" id="PF06165"/>
    </source>
</evidence>
<dbReference type="PANTHER" id="PTHR37469">
    <property type="entry name" value="CELLOBIONIC ACID PHOSPHORYLASE-RELATED"/>
    <property type="match status" value="1"/>
</dbReference>
<gene>
    <name evidence="8" type="ORF">LARV_01337</name>
</gene>
<name>A0A0S7B8L8_9CHLR</name>
<dbReference type="GO" id="GO:0030246">
    <property type="term" value="F:carbohydrate binding"/>
    <property type="evidence" value="ECO:0007669"/>
    <property type="project" value="InterPro"/>
</dbReference>
<feature type="transmembrane region" description="Helical" evidence="4">
    <location>
        <begin position="387"/>
        <end position="410"/>
    </location>
</feature>
<keyword evidence="4" id="KW-0812">Transmembrane</keyword>
<dbReference type="InterPro" id="IPR037018">
    <property type="entry name" value="GH65_N"/>
</dbReference>
<feature type="transmembrane region" description="Helical" evidence="4">
    <location>
        <begin position="836"/>
        <end position="853"/>
    </location>
</feature>
<evidence type="ECO:0000256" key="1">
    <source>
        <dbReference type="ARBA" id="ARBA00022676"/>
    </source>
</evidence>
<dbReference type="GO" id="GO:0005975">
    <property type="term" value="P:carbohydrate metabolic process"/>
    <property type="evidence" value="ECO:0007669"/>
    <property type="project" value="InterPro"/>
</dbReference>
<dbReference type="InterPro" id="IPR008928">
    <property type="entry name" value="6-hairpin_glycosidase_sf"/>
</dbReference>
<dbReference type="OrthoDB" id="9769991at2"/>
<dbReference type="Proteomes" id="UP000055060">
    <property type="component" value="Unassembled WGS sequence"/>
</dbReference>
<dbReference type="Gene3D" id="2.60.420.10">
    <property type="entry name" value="Maltose phosphorylase, domain 3"/>
    <property type="match status" value="1"/>
</dbReference>
<reference evidence="8" key="1">
    <citation type="submission" date="2015-07" db="EMBL/GenBank/DDBJ databases">
        <title>Draft Genome Sequences of Anaerolinea thermolimosa IMO-1, Bellilinea caldifistulae GOMI-1, Leptolinea tardivitalis YMTK-2, Levilinea saccharolytica KIBI-1,Longilinea arvoryzae KOME-1, Previously Described as Members of the Anaerolineaceae (Chloroflexi).</title>
        <authorList>
            <person name="Sekiguchi Y."/>
            <person name="Ohashi A."/>
            <person name="Matsuura N."/>
            <person name="Tourlousse M.D."/>
        </authorList>
    </citation>
    <scope>NUCLEOTIDE SEQUENCE [LARGE SCALE GENOMIC DNA]</scope>
    <source>
        <strain evidence="8">KOME-1</strain>
    </source>
</reference>
<dbReference type="InterPro" id="IPR010383">
    <property type="entry name" value="Glyco_hydrolase_94_b-supersand"/>
</dbReference>
<protein>
    <submittedName>
        <fullName evidence="8">Cellobiose phosphorylase</fullName>
    </submittedName>
</protein>
<dbReference type="PANTHER" id="PTHR37469:SF2">
    <property type="entry name" value="CELLOBIONIC ACID PHOSPHORYLASE"/>
    <property type="match status" value="1"/>
</dbReference>
<feature type="transmembrane region" description="Helical" evidence="4">
    <location>
        <begin position="859"/>
        <end position="881"/>
    </location>
</feature>
<evidence type="ECO:0000256" key="2">
    <source>
        <dbReference type="ARBA" id="ARBA00022679"/>
    </source>
</evidence>
<dbReference type="EMBL" id="DF967972">
    <property type="protein sequence ID" value="GAP13582.1"/>
    <property type="molecule type" value="Genomic_DNA"/>
</dbReference>
<dbReference type="Pfam" id="PF17167">
    <property type="entry name" value="Glyco_hydro_94"/>
    <property type="match status" value="1"/>
</dbReference>
<feature type="domain" description="Glycosyl hydrolase 94 supersandwich" evidence="5">
    <location>
        <begin position="2204"/>
        <end position="2465"/>
    </location>
</feature>
<feature type="transmembrane region" description="Helical" evidence="4">
    <location>
        <begin position="989"/>
        <end position="1010"/>
    </location>
</feature>
<dbReference type="SUPFAM" id="SSF48208">
    <property type="entry name" value="Six-hairpin glycosidases"/>
    <property type="match status" value="1"/>
</dbReference>
<accession>A0A0S7B8L8</accession>
<feature type="transmembrane region" description="Helical" evidence="4">
    <location>
        <begin position="439"/>
        <end position="469"/>
    </location>
</feature>
<dbReference type="CDD" id="cd11753">
    <property type="entry name" value="GH94N_ChvB_NdvB_2_like"/>
    <property type="match status" value="1"/>
</dbReference>
<dbReference type="Gene3D" id="1.50.10.10">
    <property type="match status" value="1"/>
</dbReference>
<feature type="compositionally biased region" description="Polar residues" evidence="3">
    <location>
        <begin position="318"/>
        <end position="331"/>
    </location>
</feature>
<keyword evidence="4" id="KW-0472">Membrane</keyword>
<keyword evidence="9" id="KW-1185">Reference proteome</keyword>
<organism evidence="8">
    <name type="scientific">Longilinea arvoryzae</name>
    <dbReference type="NCBI Taxonomy" id="360412"/>
    <lineage>
        <taxon>Bacteria</taxon>
        <taxon>Bacillati</taxon>
        <taxon>Chloroflexota</taxon>
        <taxon>Anaerolineae</taxon>
        <taxon>Anaerolineales</taxon>
        <taxon>Anaerolineaceae</taxon>
        <taxon>Longilinea</taxon>
    </lineage>
</organism>
<dbReference type="InterPro" id="IPR019282">
    <property type="entry name" value="Glycoamylase-like_cons_dom"/>
</dbReference>
<feature type="domain" description="Glycoamylase-like" evidence="6">
    <location>
        <begin position="1418"/>
        <end position="1629"/>
    </location>
</feature>
<dbReference type="InterPro" id="IPR033432">
    <property type="entry name" value="GH94_catalytic"/>
</dbReference>
<feature type="transmembrane region" description="Helical" evidence="4">
    <location>
        <begin position="961"/>
        <end position="982"/>
    </location>
</feature>
<keyword evidence="1" id="KW-0328">Glycosyltransferase</keyword>
<feature type="region of interest" description="Disordered" evidence="3">
    <location>
        <begin position="318"/>
        <end position="343"/>
    </location>
</feature>
<evidence type="ECO:0000256" key="3">
    <source>
        <dbReference type="SAM" id="MobiDB-lite"/>
    </source>
</evidence>
<dbReference type="InterPro" id="IPR011013">
    <property type="entry name" value="Gal_mutarotase_sf_dom"/>
</dbReference>
<keyword evidence="2" id="KW-0808">Transferase</keyword>
<feature type="domain" description="Glycosyl hydrolase 94 catalytic" evidence="7">
    <location>
        <begin position="2478"/>
        <end position="2902"/>
    </location>
</feature>
<feature type="domain" description="Glycosyl hydrolase 94 supersandwich" evidence="5">
    <location>
        <begin position="1679"/>
        <end position="1953"/>
    </location>
</feature>
<dbReference type="InterPro" id="IPR012341">
    <property type="entry name" value="6hp_glycosidase-like_sf"/>
</dbReference>
<dbReference type="CDD" id="cd11756">
    <property type="entry name" value="GH94N_ChvB_NdvB_1_like"/>
    <property type="match status" value="1"/>
</dbReference>